<reference evidence="3" key="1">
    <citation type="journal article" date="2013" name="Proc. Natl. Acad. Sci. U.S.A.">
        <title>Improving the coverage of the cyanobacterial phylum using diversity-driven genome sequencing.</title>
        <authorList>
            <person name="Shih P.M."/>
            <person name="Wu D."/>
            <person name="Latifi A."/>
            <person name="Axen S.D."/>
            <person name="Fewer D.P."/>
            <person name="Talla E."/>
            <person name="Calteau A."/>
            <person name="Cai F."/>
            <person name="Tandeau de Marsac N."/>
            <person name="Rippka R."/>
            <person name="Herdman M."/>
            <person name="Sivonen K."/>
            <person name="Coursin T."/>
            <person name="Laurent T."/>
            <person name="Goodwin L."/>
            <person name="Nolan M."/>
            <person name="Davenport K.W."/>
            <person name="Han C.S."/>
            <person name="Rubin E.M."/>
            <person name="Eisen J.A."/>
            <person name="Woyke T."/>
            <person name="Gugger M."/>
            <person name="Kerfeld C.A."/>
        </authorList>
    </citation>
    <scope>NUCLEOTIDE SEQUENCE [LARGE SCALE GENOMIC DNA]</scope>
    <source>
        <strain evidence="3">ATCC 29371 / PCC 7437</strain>
    </source>
</reference>
<keyword evidence="3" id="KW-1185">Reference proteome</keyword>
<dbReference type="eggNOG" id="ENOG50323Y3">
    <property type="taxonomic scope" value="Bacteria"/>
</dbReference>
<evidence type="ECO:0000313" key="2">
    <source>
        <dbReference type="EMBL" id="AFZ34022.1"/>
    </source>
</evidence>
<dbReference type="RefSeq" id="WP_015191695.1">
    <property type="nucleotide sequence ID" value="NC_019748.1"/>
</dbReference>
<feature type="transmembrane region" description="Helical" evidence="1">
    <location>
        <begin position="6"/>
        <end position="27"/>
    </location>
</feature>
<accession>K9XQT8</accession>
<dbReference type="KEGG" id="scs:Sta7437_0412"/>
<sequence length="210" mass="24325">MFALVLVFAFTLVVIFILIKLIDIILNNTYQLKYNNLKLAVTTITFVLTFIFSLIIVVLGVNLIFFGLNLVGLKQNIAQADINVDLFDCPSLLETIYHNENQVYQFEKHRYIEEVAPLFTIKIEYEQGAKRLREQAGKYQNLKISSKSINVVQEISQKLLEKAHLFEERVKIKADSSGTKQILKLLEKMDQVTEERLRLIDRVKQKCTNI</sequence>
<evidence type="ECO:0000313" key="3">
    <source>
        <dbReference type="Proteomes" id="UP000010473"/>
    </source>
</evidence>
<gene>
    <name evidence="2" type="ordered locus">Sta7437_0412</name>
</gene>
<proteinExistence type="predicted"/>
<organism evidence="2 3">
    <name type="scientific">Stanieria cyanosphaera (strain ATCC 29371 / PCC 7437)</name>
    <dbReference type="NCBI Taxonomy" id="111780"/>
    <lineage>
        <taxon>Bacteria</taxon>
        <taxon>Bacillati</taxon>
        <taxon>Cyanobacteriota</taxon>
        <taxon>Cyanophyceae</taxon>
        <taxon>Pleurocapsales</taxon>
        <taxon>Dermocarpellaceae</taxon>
        <taxon>Stanieria</taxon>
    </lineage>
</organism>
<keyword evidence="1" id="KW-0812">Transmembrane</keyword>
<keyword evidence="1" id="KW-0472">Membrane</keyword>
<name>K9XQT8_STAC7</name>
<dbReference type="HOGENOM" id="CLU_1309479_0_0_3"/>
<feature type="transmembrane region" description="Helical" evidence="1">
    <location>
        <begin position="39"/>
        <end position="68"/>
    </location>
</feature>
<keyword evidence="1" id="KW-1133">Transmembrane helix</keyword>
<dbReference type="Proteomes" id="UP000010473">
    <property type="component" value="Chromosome"/>
</dbReference>
<protein>
    <submittedName>
        <fullName evidence="2">Uncharacterized protein</fullName>
    </submittedName>
</protein>
<dbReference type="AlphaFoldDB" id="K9XQT8"/>
<dbReference type="OrthoDB" id="9832705at2"/>
<dbReference type="EMBL" id="CP003653">
    <property type="protein sequence ID" value="AFZ34022.1"/>
    <property type="molecule type" value="Genomic_DNA"/>
</dbReference>
<evidence type="ECO:0000256" key="1">
    <source>
        <dbReference type="SAM" id="Phobius"/>
    </source>
</evidence>